<keyword evidence="3" id="KW-1185">Reference proteome</keyword>
<feature type="signal peptide" evidence="1">
    <location>
        <begin position="1"/>
        <end position="27"/>
    </location>
</feature>
<dbReference type="RefSeq" id="WP_254155363.1">
    <property type="nucleotide sequence ID" value="NZ_JAHESD010000055.1"/>
</dbReference>
<dbReference type="InterPro" id="IPR025667">
    <property type="entry name" value="SprB_repeat"/>
</dbReference>
<dbReference type="EMBL" id="JAHESD010000055">
    <property type="protein sequence ID" value="MBT1705416.1"/>
    <property type="molecule type" value="Genomic_DNA"/>
</dbReference>
<proteinExistence type="predicted"/>
<dbReference type="Proteomes" id="UP000772618">
    <property type="component" value="Unassembled WGS sequence"/>
</dbReference>
<organism evidence="2 3">
    <name type="scientific">Chryseosolibacter indicus</name>
    <dbReference type="NCBI Taxonomy" id="2782351"/>
    <lineage>
        <taxon>Bacteria</taxon>
        <taxon>Pseudomonadati</taxon>
        <taxon>Bacteroidota</taxon>
        <taxon>Cytophagia</taxon>
        <taxon>Cytophagales</taxon>
        <taxon>Chryseotaleaceae</taxon>
        <taxon>Chryseosolibacter</taxon>
    </lineage>
</organism>
<feature type="chain" id="PRO_5045639366" evidence="1">
    <location>
        <begin position="28"/>
        <end position="1459"/>
    </location>
</feature>
<evidence type="ECO:0000256" key="1">
    <source>
        <dbReference type="SAM" id="SignalP"/>
    </source>
</evidence>
<name>A0ABS5VW14_9BACT</name>
<dbReference type="NCBIfam" id="TIGR04183">
    <property type="entry name" value="Por_Secre_tail"/>
    <property type="match status" value="1"/>
</dbReference>
<dbReference type="Pfam" id="PF13573">
    <property type="entry name" value="SprB"/>
    <property type="match status" value="6"/>
</dbReference>
<protein>
    <submittedName>
        <fullName evidence="2">T9SS type A sorting domain-containing protein</fullName>
    </submittedName>
</protein>
<sequence>MTNNVIFLKLFFLPFFLVAVASSKCLAQGSYVDISITFLANCGPGGMGDVVNAQFNGTNISSTHQLTFSSELVSYSFSGQKRNVQNGNVCGSISGNGIVPNPYKSTLNFEGTRARVSFTYCNEPVLPAIQVMGDGTGSDINLSLPVWGFRYQWEVASGSGGFQPLKTIGDGVTPMTSSAITVATSELASIFGSAYGQNFFFRAIVTGCKTRTTTITSGVTFSIPPPTVSIVGTPSPANCYQSRTGAVTLDIGSSYVDRFYINCRNLNTNYAFSVPTVSRGVTTITGLDGGKWELTVVNNATQGGLGNANKIAYVDIIEPSQVRASFSAPPYQGYYIRCNGGVGSVTAIGSGGNGDYQYEWSTTPITTDAMLANRTTGIYSVTIKDKKGCTSIPTSVTLNEPPLLEVSLSKGSDHGGYPVSCFDKADGAINSTVNGGVAGYSYHWSNEATGSVLSNVGVGSYSVTVNDANGCTATSDVLSLNAPLPIDFTIDQLSGLSCAGDRTAMLEAQPVLPTIIGTPTYLWSSGERTAGVSDKGAGTYTITISDSQGCSTSKSVIIDDPAAHSVSIIAPSDYNGQDIKCYGESNGKLAAIVKDANGIEATAENYEWLKDNGIPIGSGPSLSSLDLLSRGTYKVIITYGAAQCKSETSFVLNEPDAVSVSVLSTTNYNGQAISCSGSSDANVRAMVTGGTGVYSYSWSTGEDTQLLTRMKAGHYTVNVTDVNGCTGNGSITLVDPQPIEVLLTDFSDYTGYGVSCAGVSDGFIKVEGSGGTGVYSYSWSNGATTQQIGGLSSGDYTITVSDNNGCKQELKHTIRTPALLGMGVSEDKNISCFNGSDGLIVLQASGGAGGYEYSRDNGASWQLSTSRFENLQAGSYALKVRDGNGCSTETSHILTQPPLITILFKDVMPAFCEDPRGEATAEVGGGVGDYTYKWHSGTGDLVGENMQMLGVYGGLYTLTVKDGNGCEMNDEVAITSTDGAKTTYSAESTRCFDSSDGRALITTTEGDGPFTITWPDGQGGNQGINLSGGVHNVLIKDGHECTVVEQVVVPSPASLSMMITSKVVPTCNGVCDGSLTLEALGGVGGYTYLWNNSTLPTQNQLCSAKYSVEIKDANGCQLLEEVELEEPSPIEIEVLKETLSTCKDGCDGKLEVIARGGNGGYAYIWEGGERSPIKENICPGNYIVSVVDQKGCLGEGEVKLSNTPALPLDLGGGVTLCVGQTYKLNAGEGWDRIHWGSNTGYTSTAQELEVRDAGAYWLEVLSDKGCIGRDTFLLATSFDLLQASFMIPKEAFVGDTVAMIDISWPLPETIEWNFPVEMNKLLDNGEVVYGRFASVGSYEVGMTARLGECVDYVSKEINVIGSEVEEEAGRLGYEEYVKAFTLYPNPNNGSFKVRIELTEDIPIAVSVWHFPSGFLMTEVQKNEDNFFDLDFNLRSLSAGIYVLRLDYDKGKKYIRFVVN</sequence>
<keyword evidence="1" id="KW-0732">Signal</keyword>
<gene>
    <name evidence="2" type="ORF">KK060_19150</name>
</gene>
<comment type="caution">
    <text evidence="2">The sequence shown here is derived from an EMBL/GenBank/DDBJ whole genome shotgun (WGS) entry which is preliminary data.</text>
</comment>
<evidence type="ECO:0000313" key="3">
    <source>
        <dbReference type="Proteomes" id="UP000772618"/>
    </source>
</evidence>
<accession>A0ABS5VW14</accession>
<evidence type="ECO:0000313" key="2">
    <source>
        <dbReference type="EMBL" id="MBT1705416.1"/>
    </source>
</evidence>
<reference evidence="2 3" key="1">
    <citation type="submission" date="2021-05" db="EMBL/GenBank/DDBJ databases">
        <title>A Polyphasic approach of four new species of the genus Ohtaekwangia: Ohtaekwangia histidinii sp. nov., Ohtaekwangia cretensis sp. nov., Ohtaekwangia indiensis sp. nov., Ohtaekwangia reichenbachii sp. nov. from diverse environment.</title>
        <authorList>
            <person name="Octaviana S."/>
        </authorList>
    </citation>
    <scope>NUCLEOTIDE SEQUENCE [LARGE SCALE GENOMIC DNA]</scope>
    <source>
        <strain evidence="2 3">PWU20</strain>
    </source>
</reference>
<dbReference type="Gene3D" id="2.60.40.740">
    <property type="match status" value="3"/>
</dbReference>
<dbReference type="InterPro" id="IPR026444">
    <property type="entry name" value="Secre_tail"/>
</dbReference>